<sequence>MKLSLKSIAVLPFVNMSNDINNEYFCDGITEEIINALTKVKELKVIARTSCFAFKGKNIDVRKVGKQLGVATLLEGSVRKANNRVRITAQLIDTKNGTHYWSKNFDRKLDNIFDLQDEISVLIANKVRENFGHFNIDEHLVKNSTYNVAAYELFLQGRYYQLQWTSDSLNTAIEFYNKAIAKDVNYAKAYYANLQCYGLLAIWGYMPFNEATTLAEKNFLKAKEIDTQLPEYPLSFVGKFFWGLWNFKLAYQYIQQVLSINPNHIDGLEAMTELFIANGFFKEALVYAHKLIEVDPLSANNHYTLANIYYYQEKYTLALAQTTNALNIRPDLVLAKNLHAFCLIWLQKKDALKELHQKTSFYKEKILLYKVINEENTIVPNEYLEEASAENGISDTLISPFQIFILANSKEHQSLSFILLSNQVKQRRGQVINFKQEPFLKKLQSNSAFNALHISNLLISDISTTSKEIKESTKEKLDCVELQNLQETILVYFKEEQPYLDPQLSLSSLAAYLKTTSNKVSYVINETLDGNFNEFVNNYRLQYFKELAVNPKLKHITILGLAYDSGFNSKSVFNTYFKKTEGITPSKWVKMQVK</sequence>
<dbReference type="Gene3D" id="3.40.50.10070">
    <property type="entry name" value="TolB, N-terminal domain"/>
    <property type="match status" value="1"/>
</dbReference>
<keyword evidence="2" id="KW-0238">DNA-binding</keyword>
<keyword evidence="4" id="KW-0802">TPR repeat</keyword>
<dbReference type="EMBL" id="JAOSLC020000002">
    <property type="protein sequence ID" value="MDD7913636.1"/>
    <property type="molecule type" value="Genomic_DNA"/>
</dbReference>
<evidence type="ECO:0000256" key="2">
    <source>
        <dbReference type="ARBA" id="ARBA00023125"/>
    </source>
</evidence>
<dbReference type="Gene3D" id="1.10.10.60">
    <property type="entry name" value="Homeodomain-like"/>
    <property type="match status" value="1"/>
</dbReference>
<dbReference type="SUPFAM" id="SSF48452">
    <property type="entry name" value="TPR-like"/>
    <property type="match status" value="1"/>
</dbReference>
<dbReference type="PANTHER" id="PTHR43280:SF29">
    <property type="entry name" value="ARAC-FAMILY TRANSCRIPTIONAL REGULATOR"/>
    <property type="match status" value="1"/>
</dbReference>
<dbReference type="RefSeq" id="WP_265726271.1">
    <property type="nucleotide sequence ID" value="NZ_JAOSLC020000002.1"/>
</dbReference>
<feature type="repeat" description="TPR" evidence="4">
    <location>
        <begin position="299"/>
        <end position="332"/>
    </location>
</feature>
<gene>
    <name evidence="6" type="ORF">N5A56_004025</name>
</gene>
<organism evidence="6 7">
    <name type="scientific">Polaribacter ponticola</name>
    <dbReference type="NCBI Taxonomy" id="2978475"/>
    <lineage>
        <taxon>Bacteria</taxon>
        <taxon>Pseudomonadati</taxon>
        <taxon>Bacteroidota</taxon>
        <taxon>Flavobacteriia</taxon>
        <taxon>Flavobacteriales</taxon>
        <taxon>Flavobacteriaceae</taxon>
    </lineage>
</organism>
<evidence type="ECO:0000256" key="4">
    <source>
        <dbReference type="PROSITE-ProRule" id="PRU00339"/>
    </source>
</evidence>
<dbReference type="PROSITE" id="PS01124">
    <property type="entry name" value="HTH_ARAC_FAMILY_2"/>
    <property type="match status" value="1"/>
</dbReference>
<keyword evidence="7" id="KW-1185">Reference proteome</keyword>
<dbReference type="PROSITE" id="PS50005">
    <property type="entry name" value="TPR"/>
    <property type="match status" value="1"/>
</dbReference>
<evidence type="ECO:0000313" key="7">
    <source>
        <dbReference type="Proteomes" id="UP001151478"/>
    </source>
</evidence>
<dbReference type="InterPro" id="IPR019734">
    <property type="entry name" value="TPR_rpt"/>
</dbReference>
<evidence type="ECO:0000313" key="6">
    <source>
        <dbReference type="EMBL" id="MDD7913636.1"/>
    </source>
</evidence>
<evidence type="ECO:0000259" key="5">
    <source>
        <dbReference type="PROSITE" id="PS01124"/>
    </source>
</evidence>
<keyword evidence="3" id="KW-0804">Transcription</keyword>
<dbReference type="SMART" id="SM00028">
    <property type="entry name" value="TPR"/>
    <property type="match status" value="3"/>
</dbReference>
<evidence type="ECO:0000256" key="3">
    <source>
        <dbReference type="ARBA" id="ARBA00023163"/>
    </source>
</evidence>
<dbReference type="PANTHER" id="PTHR43280">
    <property type="entry name" value="ARAC-FAMILY TRANSCRIPTIONAL REGULATOR"/>
    <property type="match status" value="1"/>
</dbReference>
<dbReference type="InterPro" id="IPR018060">
    <property type="entry name" value="HTH_AraC"/>
</dbReference>
<evidence type="ECO:0000256" key="1">
    <source>
        <dbReference type="ARBA" id="ARBA00023015"/>
    </source>
</evidence>
<name>A0ABT5S806_9FLAO</name>
<keyword evidence="1" id="KW-0805">Transcription regulation</keyword>
<dbReference type="Pfam" id="PF12833">
    <property type="entry name" value="HTH_18"/>
    <property type="match status" value="1"/>
</dbReference>
<accession>A0ABT5S806</accession>
<feature type="domain" description="HTH araC/xylS-type" evidence="5">
    <location>
        <begin position="487"/>
        <end position="591"/>
    </location>
</feature>
<comment type="caution">
    <text evidence="6">The sequence shown here is derived from an EMBL/GenBank/DDBJ whole genome shotgun (WGS) entry which is preliminary data.</text>
</comment>
<dbReference type="SMART" id="SM00342">
    <property type="entry name" value="HTH_ARAC"/>
    <property type="match status" value="1"/>
</dbReference>
<protein>
    <submittedName>
        <fullName evidence="6">Helix-turn-helix domain-containing protein</fullName>
    </submittedName>
</protein>
<dbReference type="Proteomes" id="UP001151478">
    <property type="component" value="Unassembled WGS sequence"/>
</dbReference>
<dbReference type="InterPro" id="IPR009057">
    <property type="entry name" value="Homeodomain-like_sf"/>
</dbReference>
<dbReference type="SUPFAM" id="SSF46689">
    <property type="entry name" value="Homeodomain-like"/>
    <property type="match status" value="1"/>
</dbReference>
<dbReference type="InterPro" id="IPR011990">
    <property type="entry name" value="TPR-like_helical_dom_sf"/>
</dbReference>
<dbReference type="Gene3D" id="1.25.40.10">
    <property type="entry name" value="Tetratricopeptide repeat domain"/>
    <property type="match status" value="1"/>
</dbReference>
<reference evidence="6" key="1">
    <citation type="submission" date="2023-02" db="EMBL/GenBank/DDBJ databases">
        <title>Polaribacter ponticola sp. nov., isolated from seawater.</title>
        <authorList>
            <person name="Baek J.H."/>
            <person name="Kim J.M."/>
            <person name="Choi D.G."/>
            <person name="Jeon C.O."/>
        </authorList>
    </citation>
    <scope>NUCLEOTIDE SEQUENCE</scope>
    <source>
        <strain evidence="6">MSW5</strain>
    </source>
</reference>
<proteinExistence type="predicted"/>